<feature type="transmembrane region" description="Helical" evidence="18">
    <location>
        <begin position="12"/>
        <end position="30"/>
    </location>
</feature>
<evidence type="ECO:0000256" key="5">
    <source>
        <dbReference type="ARBA" id="ARBA00013174"/>
    </source>
</evidence>
<evidence type="ECO:0000256" key="9">
    <source>
        <dbReference type="ARBA" id="ARBA00022692"/>
    </source>
</evidence>
<keyword evidence="8 16" id="KW-0808">Transferase</keyword>
<dbReference type="NCBIfam" id="TIGR00473">
    <property type="entry name" value="pssA"/>
    <property type="match status" value="1"/>
</dbReference>
<keyword evidence="10 18" id="KW-1133">Transmembrane helix</keyword>
<feature type="transmembrane region" description="Helical" evidence="18">
    <location>
        <begin position="128"/>
        <end position="153"/>
    </location>
</feature>
<dbReference type="PROSITE" id="PS00379">
    <property type="entry name" value="CDP_ALCOHOL_P_TRANSF"/>
    <property type="match status" value="1"/>
</dbReference>
<feature type="transmembrane region" description="Helical" evidence="18">
    <location>
        <begin position="199"/>
        <end position="227"/>
    </location>
</feature>
<evidence type="ECO:0000256" key="10">
    <source>
        <dbReference type="ARBA" id="ARBA00022989"/>
    </source>
</evidence>
<evidence type="ECO:0000256" key="1">
    <source>
        <dbReference type="ARBA" id="ARBA00000287"/>
    </source>
</evidence>
<organism evidence="20 21">
    <name type="scientific">Amycolatopsis minnesotensis</name>
    <dbReference type="NCBI Taxonomy" id="337894"/>
    <lineage>
        <taxon>Bacteria</taxon>
        <taxon>Bacillati</taxon>
        <taxon>Actinomycetota</taxon>
        <taxon>Actinomycetes</taxon>
        <taxon>Pseudonocardiales</taxon>
        <taxon>Pseudonocardiaceae</taxon>
        <taxon>Amycolatopsis</taxon>
    </lineage>
</organism>
<evidence type="ECO:0000256" key="13">
    <source>
        <dbReference type="ARBA" id="ARBA00023209"/>
    </source>
</evidence>
<evidence type="ECO:0000256" key="14">
    <source>
        <dbReference type="ARBA" id="ARBA00023264"/>
    </source>
</evidence>
<evidence type="ECO:0000256" key="17">
    <source>
        <dbReference type="SAM" id="MobiDB-lite"/>
    </source>
</evidence>
<feature type="transmembrane region" description="Helical" evidence="18">
    <location>
        <begin position="97"/>
        <end position="116"/>
    </location>
</feature>
<name>A0ABN2Q3R5_9PSEU</name>
<evidence type="ECO:0000256" key="6">
    <source>
        <dbReference type="ARBA" id="ARBA00017171"/>
    </source>
</evidence>
<sequence>MMARDTPGVRLLPNAITVLALCAGLSAVQFALIGNYQMSIASIGIAAILDSLDGRIARLLDATSKMGAELDSLSDAISFGVAPALVLYVWHADGERIGWIASLVFAVCMVLRLARFNTFLDDTEQPPYAAEFFVGVPAPAGGLLGLLPLIVTLEFGNGWWSAQWFTWLWTVAIAALLISRIPTLSLKTVKASPKFVAPLLVGVGLLAAAIISYPLIALAVALVLYLAHVPYSVYRHRWLAKHPEAWDVPPRERRAIRRSRGQRRLGLRRPISGRVAGAARRAVRLQRNGHGGYSPGPHRAGQNGRADGEDAGQRRRSWRRIGLRQRGNH</sequence>
<keyword evidence="12 18" id="KW-0472">Membrane</keyword>
<accession>A0ABN2Q3R5</accession>
<feature type="transmembrane region" description="Helical" evidence="18">
    <location>
        <begin position="73"/>
        <end position="91"/>
    </location>
</feature>
<feature type="domain" description="CDP-alcohol phosphatidyltransferase C-terminal" evidence="19">
    <location>
        <begin position="196"/>
        <end position="230"/>
    </location>
</feature>
<dbReference type="EMBL" id="BAAANN010000002">
    <property type="protein sequence ID" value="GAA1940954.1"/>
    <property type="molecule type" value="Genomic_DNA"/>
</dbReference>
<keyword evidence="7" id="KW-0444">Lipid biosynthesis</keyword>
<dbReference type="EC" id="2.7.8.8" evidence="5"/>
<dbReference type="InterPro" id="IPR048254">
    <property type="entry name" value="CDP_ALCOHOL_P_TRANSF_CS"/>
</dbReference>
<evidence type="ECO:0000256" key="15">
    <source>
        <dbReference type="ARBA" id="ARBA00032361"/>
    </source>
</evidence>
<dbReference type="Pfam" id="PF08009">
    <property type="entry name" value="CDP-OH_P_tran_2"/>
    <property type="match status" value="1"/>
</dbReference>
<dbReference type="RefSeq" id="WP_344412926.1">
    <property type="nucleotide sequence ID" value="NZ_BAAANN010000002.1"/>
</dbReference>
<feature type="transmembrane region" description="Helical" evidence="18">
    <location>
        <begin position="159"/>
        <end position="178"/>
    </location>
</feature>
<evidence type="ECO:0000313" key="20">
    <source>
        <dbReference type="EMBL" id="GAA1940954.1"/>
    </source>
</evidence>
<evidence type="ECO:0000256" key="4">
    <source>
        <dbReference type="ARBA" id="ARBA00010441"/>
    </source>
</evidence>
<proteinExistence type="inferred from homology"/>
<keyword evidence="9 18" id="KW-0812">Transmembrane</keyword>
<keyword evidence="11" id="KW-0443">Lipid metabolism</keyword>
<gene>
    <name evidence="20" type="primary">pssA</name>
    <name evidence="20" type="ORF">GCM10009754_05290</name>
</gene>
<evidence type="ECO:0000256" key="16">
    <source>
        <dbReference type="RuleBase" id="RU003750"/>
    </source>
</evidence>
<comment type="catalytic activity">
    <reaction evidence="1">
        <text>a CDP-1,2-diacyl-sn-glycerol + L-serine = a 1,2-diacyl-sn-glycero-3-phospho-L-serine + CMP + H(+)</text>
        <dbReference type="Rhea" id="RHEA:16913"/>
        <dbReference type="ChEBI" id="CHEBI:15378"/>
        <dbReference type="ChEBI" id="CHEBI:33384"/>
        <dbReference type="ChEBI" id="CHEBI:57262"/>
        <dbReference type="ChEBI" id="CHEBI:58332"/>
        <dbReference type="ChEBI" id="CHEBI:60377"/>
        <dbReference type="EC" id="2.7.8.8"/>
    </reaction>
</comment>
<evidence type="ECO:0000256" key="12">
    <source>
        <dbReference type="ARBA" id="ARBA00023136"/>
    </source>
</evidence>
<evidence type="ECO:0000256" key="3">
    <source>
        <dbReference type="ARBA" id="ARBA00004308"/>
    </source>
</evidence>
<dbReference type="InterPro" id="IPR004533">
    <property type="entry name" value="CDP-diaglyc--ser_O-PTrfase"/>
</dbReference>
<evidence type="ECO:0000256" key="2">
    <source>
        <dbReference type="ARBA" id="ARBA00004141"/>
    </source>
</evidence>
<dbReference type="Proteomes" id="UP001501116">
    <property type="component" value="Unassembled WGS sequence"/>
</dbReference>
<evidence type="ECO:0000313" key="21">
    <source>
        <dbReference type="Proteomes" id="UP001501116"/>
    </source>
</evidence>
<protein>
    <recommendedName>
        <fullName evidence="6">CDP-diacylglycerol--serine O-phosphatidyltransferase</fullName>
        <ecNumber evidence="5">2.7.8.8</ecNumber>
    </recommendedName>
    <alternativeName>
        <fullName evidence="15">Phosphatidylserine synthase</fullName>
    </alternativeName>
</protein>
<comment type="similarity">
    <text evidence="4 16">Belongs to the CDP-alcohol phosphatidyltransferase class-I family.</text>
</comment>
<reference evidence="20 21" key="1">
    <citation type="journal article" date="2019" name="Int. J. Syst. Evol. Microbiol.">
        <title>The Global Catalogue of Microorganisms (GCM) 10K type strain sequencing project: providing services to taxonomists for standard genome sequencing and annotation.</title>
        <authorList>
            <consortium name="The Broad Institute Genomics Platform"/>
            <consortium name="The Broad Institute Genome Sequencing Center for Infectious Disease"/>
            <person name="Wu L."/>
            <person name="Ma J."/>
        </authorList>
    </citation>
    <scope>NUCLEOTIDE SEQUENCE [LARGE SCALE GENOMIC DNA]</scope>
    <source>
        <strain evidence="20 21">JCM 14545</strain>
    </source>
</reference>
<evidence type="ECO:0000259" key="19">
    <source>
        <dbReference type="Pfam" id="PF08009"/>
    </source>
</evidence>
<dbReference type="InterPro" id="IPR043130">
    <property type="entry name" value="CDP-OH_PTrfase_TM_dom"/>
</dbReference>
<keyword evidence="14" id="KW-1208">Phospholipid metabolism</keyword>
<evidence type="ECO:0000256" key="18">
    <source>
        <dbReference type="SAM" id="Phobius"/>
    </source>
</evidence>
<dbReference type="Pfam" id="PF01066">
    <property type="entry name" value="CDP-OH_P_transf"/>
    <property type="match status" value="1"/>
</dbReference>
<dbReference type="InterPro" id="IPR012616">
    <property type="entry name" value="CDP-OH_P_trans_C"/>
</dbReference>
<evidence type="ECO:0000256" key="8">
    <source>
        <dbReference type="ARBA" id="ARBA00022679"/>
    </source>
</evidence>
<comment type="caution">
    <text evidence="20">The sequence shown here is derived from an EMBL/GenBank/DDBJ whole genome shotgun (WGS) entry which is preliminary data.</text>
</comment>
<comment type="subcellular location">
    <subcellularLocation>
        <location evidence="3">Endomembrane system</location>
    </subcellularLocation>
    <subcellularLocation>
        <location evidence="2">Membrane</location>
        <topology evidence="2">Multi-pass membrane protein</topology>
    </subcellularLocation>
</comment>
<dbReference type="InterPro" id="IPR000462">
    <property type="entry name" value="CDP-OH_P_trans"/>
</dbReference>
<keyword evidence="21" id="KW-1185">Reference proteome</keyword>
<feature type="compositionally biased region" description="Basic residues" evidence="17">
    <location>
        <begin position="314"/>
        <end position="329"/>
    </location>
</feature>
<keyword evidence="13" id="KW-0594">Phospholipid biosynthesis</keyword>
<feature type="region of interest" description="Disordered" evidence="17">
    <location>
        <begin position="286"/>
        <end position="329"/>
    </location>
</feature>
<evidence type="ECO:0000256" key="11">
    <source>
        <dbReference type="ARBA" id="ARBA00023098"/>
    </source>
</evidence>
<dbReference type="Gene3D" id="1.20.120.1760">
    <property type="match status" value="1"/>
</dbReference>
<evidence type="ECO:0000256" key="7">
    <source>
        <dbReference type="ARBA" id="ARBA00022516"/>
    </source>
</evidence>